<dbReference type="PIRSF" id="PIRSF036773">
    <property type="entry name" value="HIRIP5"/>
    <property type="match status" value="1"/>
</dbReference>
<dbReference type="AlphaFoldDB" id="A0A3B0UDK4"/>
<name>A0A3B0UDK4_9ZZZZ</name>
<gene>
    <name evidence="3" type="ORF">MNBD_BACTEROID06-135</name>
</gene>
<dbReference type="Pfam" id="PF01106">
    <property type="entry name" value="NifU"/>
    <property type="match status" value="1"/>
</dbReference>
<dbReference type="Gene3D" id="3.30.300.130">
    <property type="entry name" value="Fe-S cluster assembly (FSCA)"/>
    <property type="match status" value="1"/>
</dbReference>
<dbReference type="Gene3D" id="3.30.1370.70">
    <property type="entry name" value="Scaffold protein Nfu/NifU, N-terminal domain"/>
    <property type="match status" value="1"/>
</dbReference>
<dbReference type="PANTHER" id="PTHR11178">
    <property type="entry name" value="IRON-SULFUR CLUSTER SCAFFOLD PROTEIN NFU-RELATED"/>
    <property type="match status" value="1"/>
</dbReference>
<dbReference type="Pfam" id="PF08712">
    <property type="entry name" value="Nfu_N"/>
    <property type="match status" value="1"/>
</dbReference>
<accession>A0A3B0UDK4</accession>
<feature type="domain" description="Scaffold protein Nfu/NifU N-terminal" evidence="2">
    <location>
        <begin position="8"/>
        <end position="96"/>
    </location>
</feature>
<reference evidence="3" key="1">
    <citation type="submission" date="2018-06" db="EMBL/GenBank/DDBJ databases">
        <authorList>
            <person name="Zhirakovskaya E."/>
        </authorList>
    </citation>
    <scope>NUCLEOTIDE SEQUENCE</scope>
</reference>
<organism evidence="3">
    <name type="scientific">hydrothermal vent metagenome</name>
    <dbReference type="NCBI Taxonomy" id="652676"/>
    <lineage>
        <taxon>unclassified sequences</taxon>
        <taxon>metagenomes</taxon>
        <taxon>ecological metagenomes</taxon>
    </lineage>
</organism>
<protein>
    <submittedName>
        <fullName evidence="3">Nitrogen-fixing NifU domain-containing protein</fullName>
    </submittedName>
</protein>
<dbReference type="InterPro" id="IPR001075">
    <property type="entry name" value="NIF_FeS_clus_asmbl_NifU_C"/>
</dbReference>
<dbReference type="InterPro" id="IPR014824">
    <property type="entry name" value="Nfu/NifU_N"/>
</dbReference>
<dbReference type="EMBL" id="UOES01000510">
    <property type="protein sequence ID" value="VAW29081.1"/>
    <property type="molecule type" value="Genomic_DNA"/>
</dbReference>
<sequence length="200" mass="22252">MKPKATNIYLESTPNPNTMKFVANYMLVQADFFHDFTRYTQTSGSPLAKLLFEKFSWVKEVFFSSNYITLTKKEDTDWMEVQGAAREFIAKALTKGIEVGEMVPDFHEPNEPKFDEIPANAGDEEIVAKIKGVLDEYIRPAVEQDGGAISFHSFDKGLVKVLLQGSCSGCPSSTITLKSGIEALLKQAVPEVETVEASNW</sequence>
<dbReference type="SMART" id="SM00932">
    <property type="entry name" value="Nfu_N"/>
    <property type="match status" value="1"/>
</dbReference>
<dbReference type="SUPFAM" id="SSF117916">
    <property type="entry name" value="Fe-S cluster assembly (FSCA) domain-like"/>
    <property type="match status" value="1"/>
</dbReference>
<dbReference type="GO" id="GO:0016226">
    <property type="term" value="P:iron-sulfur cluster assembly"/>
    <property type="evidence" value="ECO:0007669"/>
    <property type="project" value="InterPro"/>
</dbReference>
<dbReference type="SUPFAM" id="SSF110836">
    <property type="entry name" value="Hypothetical protein SAV1430"/>
    <property type="match status" value="1"/>
</dbReference>
<dbReference type="InterPro" id="IPR034904">
    <property type="entry name" value="FSCA_dom_sf"/>
</dbReference>
<evidence type="ECO:0000259" key="2">
    <source>
        <dbReference type="SMART" id="SM00932"/>
    </source>
</evidence>
<dbReference type="InterPro" id="IPR036498">
    <property type="entry name" value="Nfu/NifU_N_sf"/>
</dbReference>
<comment type="similarity">
    <text evidence="1">Belongs to the NifU family.</text>
</comment>
<dbReference type="GO" id="GO:0051536">
    <property type="term" value="F:iron-sulfur cluster binding"/>
    <property type="evidence" value="ECO:0007669"/>
    <property type="project" value="InterPro"/>
</dbReference>
<dbReference type="GO" id="GO:0005506">
    <property type="term" value="F:iron ion binding"/>
    <property type="evidence" value="ECO:0007669"/>
    <property type="project" value="InterPro"/>
</dbReference>
<dbReference type="PANTHER" id="PTHR11178:SF1">
    <property type="entry name" value="NFU1 IRON-SULFUR CLUSTER SCAFFOLD HOMOLOG, MITOCHONDRIAL"/>
    <property type="match status" value="1"/>
</dbReference>
<dbReference type="InterPro" id="IPR035433">
    <property type="entry name" value="NFU1-like"/>
</dbReference>
<evidence type="ECO:0000256" key="1">
    <source>
        <dbReference type="ARBA" id="ARBA00006420"/>
    </source>
</evidence>
<proteinExistence type="inferred from homology"/>
<evidence type="ECO:0000313" key="3">
    <source>
        <dbReference type="EMBL" id="VAW29081.1"/>
    </source>
</evidence>